<dbReference type="SMART" id="SM01322">
    <property type="entry name" value="YaeQ"/>
    <property type="match status" value="1"/>
</dbReference>
<sequence length="182" mass="20443">MALKSTIYKAELDIADMDRGYYASHALTLAQHPSETIERMMLRLAVFALHASDSLGFTKGISTDDEPDLWQKNYSDEIEVWIELGEPDEKRLRKACGRAEHVLVYSYGGRAADIWWQQNASKYARFDNLRVLSVAPATLQALSALCERGMSMSATIQDGVLWLSSATGNAQLTLDILKEERR</sequence>
<evidence type="ECO:0000313" key="2">
    <source>
        <dbReference type="Proteomes" id="UP000295611"/>
    </source>
</evidence>
<dbReference type="OrthoDB" id="5293309at2"/>
<dbReference type="InterPro" id="IPR038590">
    <property type="entry name" value="YaeQ_sf"/>
</dbReference>
<dbReference type="CDD" id="cd22368">
    <property type="entry name" value="YaeQ-like"/>
    <property type="match status" value="1"/>
</dbReference>
<gene>
    <name evidence="1" type="ORF">DFP86_11684</name>
</gene>
<organism evidence="1 2">
    <name type="scientific">Paludibacterium purpuratum</name>
    <dbReference type="NCBI Taxonomy" id="1144873"/>
    <lineage>
        <taxon>Bacteria</taxon>
        <taxon>Pseudomonadati</taxon>
        <taxon>Pseudomonadota</taxon>
        <taxon>Betaproteobacteria</taxon>
        <taxon>Neisseriales</taxon>
        <taxon>Chromobacteriaceae</taxon>
        <taxon>Paludibacterium</taxon>
    </lineage>
</organism>
<dbReference type="AlphaFoldDB" id="A0A4R7AXW5"/>
<dbReference type="Pfam" id="PF07152">
    <property type="entry name" value="YaeQ"/>
    <property type="match status" value="1"/>
</dbReference>
<dbReference type="Proteomes" id="UP000295611">
    <property type="component" value="Unassembled WGS sequence"/>
</dbReference>
<dbReference type="InterPro" id="IPR009822">
    <property type="entry name" value="YaeQ"/>
</dbReference>
<protein>
    <submittedName>
        <fullName evidence="1">Uncharacterized protein YaeQ</fullName>
    </submittedName>
</protein>
<dbReference type="InterPro" id="IPR011335">
    <property type="entry name" value="Restrct_endonuc-II-like"/>
</dbReference>
<dbReference type="SUPFAM" id="SSF52980">
    <property type="entry name" value="Restriction endonuclease-like"/>
    <property type="match status" value="1"/>
</dbReference>
<evidence type="ECO:0000313" key="1">
    <source>
        <dbReference type="EMBL" id="TDR72519.1"/>
    </source>
</evidence>
<comment type="caution">
    <text evidence="1">The sequence shown here is derived from an EMBL/GenBank/DDBJ whole genome shotgun (WGS) entry which is preliminary data.</text>
</comment>
<name>A0A4R7AXW5_9NEIS</name>
<proteinExistence type="predicted"/>
<dbReference type="PANTHER" id="PTHR38784:SF1">
    <property type="entry name" value="SUCROSE PHOSPHORYLASE"/>
    <property type="match status" value="1"/>
</dbReference>
<dbReference type="Gene3D" id="3.10.640.10">
    <property type="entry name" value="Restriction endonuclease-like alpha-beta roll domain"/>
    <property type="match status" value="1"/>
</dbReference>
<reference evidence="1 2" key="1">
    <citation type="submission" date="2019-03" db="EMBL/GenBank/DDBJ databases">
        <title>Genomic Encyclopedia of Type Strains, Phase III (KMG-III): the genomes of soil and plant-associated and newly described type strains.</title>
        <authorList>
            <person name="Whitman W."/>
        </authorList>
    </citation>
    <scope>NUCLEOTIDE SEQUENCE [LARGE SCALE GENOMIC DNA]</scope>
    <source>
        <strain evidence="1 2">CECT 8976</strain>
    </source>
</reference>
<accession>A0A4R7AXW5</accession>
<dbReference type="PANTHER" id="PTHR38784">
    <property type="entry name" value="SUCROSE PHOSPHORYLASE"/>
    <property type="match status" value="1"/>
</dbReference>
<dbReference type="RefSeq" id="WP_133683561.1">
    <property type="nucleotide sequence ID" value="NZ_SNZP01000016.1"/>
</dbReference>
<keyword evidence="2" id="KW-1185">Reference proteome</keyword>
<dbReference type="PIRSF" id="PIRSF011484">
    <property type="entry name" value="YaeQ"/>
    <property type="match status" value="1"/>
</dbReference>
<dbReference type="EMBL" id="SNZP01000016">
    <property type="protein sequence ID" value="TDR72519.1"/>
    <property type="molecule type" value="Genomic_DNA"/>
</dbReference>